<dbReference type="PANTHER" id="PTHR30346:SF28">
    <property type="entry name" value="HTH-TYPE TRANSCRIPTIONAL REGULATOR CYNR"/>
    <property type="match status" value="1"/>
</dbReference>
<feature type="domain" description="HTH lysR-type" evidence="5">
    <location>
        <begin position="3"/>
        <end position="60"/>
    </location>
</feature>
<evidence type="ECO:0000256" key="2">
    <source>
        <dbReference type="ARBA" id="ARBA00023015"/>
    </source>
</evidence>
<keyword evidence="3" id="KW-0238">DNA-binding</keyword>
<sequence>MRVEIRQLKAFLAVAERLHFGQAAAALHLTQPALSRTIQQLEEAIGEDLLIRSNRSVSLTEVGKVFMEKAQRIVDDLDEAIEIARQAGRGEHGILRIGYTDIAILGVLPRIVRNFRDIYPNVDIQLIHLPNVPQIQMLGEDKLDIAFVSGMMPVDGFESREVKSDRFVALLPSDHPLTERSSLSLDDLKDEPFVIGEMRTWRDFRRNLDALFLEHGFEPHVIQEASNSQAVFAFVGAGMGVSIHIETAGYRAGDNLAVRPLHDVNTTFQTSAVWLGSADFALKRRFLEHLEKELVN</sequence>
<organism evidence="6 7">
    <name type="scientific">Marinobacterium mangrovicola</name>
    <dbReference type="NCBI Taxonomy" id="1476959"/>
    <lineage>
        <taxon>Bacteria</taxon>
        <taxon>Pseudomonadati</taxon>
        <taxon>Pseudomonadota</taxon>
        <taxon>Gammaproteobacteria</taxon>
        <taxon>Oceanospirillales</taxon>
        <taxon>Oceanospirillaceae</taxon>
        <taxon>Marinobacterium</taxon>
    </lineage>
</organism>
<dbReference type="PANTHER" id="PTHR30346">
    <property type="entry name" value="TRANSCRIPTIONAL DUAL REGULATOR HCAR-RELATED"/>
    <property type="match status" value="1"/>
</dbReference>
<dbReference type="RefSeq" id="WP_165900203.1">
    <property type="nucleotide sequence ID" value="NZ_SMFU01000002.1"/>
</dbReference>
<evidence type="ECO:0000313" key="6">
    <source>
        <dbReference type="EMBL" id="TCK16411.1"/>
    </source>
</evidence>
<comment type="caution">
    <text evidence="6">The sequence shown here is derived from an EMBL/GenBank/DDBJ whole genome shotgun (WGS) entry which is preliminary data.</text>
</comment>
<dbReference type="EMBL" id="SMFU01000002">
    <property type="protein sequence ID" value="TCK16411.1"/>
    <property type="molecule type" value="Genomic_DNA"/>
</dbReference>
<gene>
    <name evidence="6" type="ORF">CLV83_0119</name>
</gene>
<evidence type="ECO:0000256" key="4">
    <source>
        <dbReference type="ARBA" id="ARBA00023163"/>
    </source>
</evidence>
<dbReference type="SUPFAM" id="SSF53850">
    <property type="entry name" value="Periplasmic binding protein-like II"/>
    <property type="match status" value="1"/>
</dbReference>
<dbReference type="InterPro" id="IPR005119">
    <property type="entry name" value="LysR_subst-bd"/>
</dbReference>
<dbReference type="Gene3D" id="3.40.190.10">
    <property type="entry name" value="Periplasmic binding protein-like II"/>
    <property type="match status" value="2"/>
</dbReference>
<dbReference type="InterPro" id="IPR036390">
    <property type="entry name" value="WH_DNA-bd_sf"/>
</dbReference>
<evidence type="ECO:0000259" key="5">
    <source>
        <dbReference type="PROSITE" id="PS50931"/>
    </source>
</evidence>
<evidence type="ECO:0000256" key="3">
    <source>
        <dbReference type="ARBA" id="ARBA00023125"/>
    </source>
</evidence>
<dbReference type="InterPro" id="IPR036388">
    <property type="entry name" value="WH-like_DNA-bd_sf"/>
</dbReference>
<dbReference type="AlphaFoldDB" id="A0A4R1H7I1"/>
<evidence type="ECO:0000313" key="7">
    <source>
        <dbReference type="Proteomes" id="UP000294546"/>
    </source>
</evidence>
<accession>A0A4R1H7I1</accession>
<protein>
    <submittedName>
        <fullName evidence="6">LysR family transcriptional regulator</fullName>
    </submittedName>
</protein>
<dbReference type="FunFam" id="1.10.10.10:FF:000001">
    <property type="entry name" value="LysR family transcriptional regulator"/>
    <property type="match status" value="1"/>
</dbReference>
<keyword evidence="2" id="KW-0805">Transcription regulation</keyword>
<comment type="similarity">
    <text evidence="1">Belongs to the LysR transcriptional regulatory family.</text>
</comment>
<dbReference type="Proteomes" id="UP000294546">
    <property type="component" value="Unassembled WGS sequence"/>
</dbReference>
<dbReference type="SUPFAM" id="SSF46785">
    <property type="entry name" value="Winged helix' DNA-binding domain"/>
    <property type="match status" value="1"/>
</dbReference>
<dbReference type="PROSITE" id="PS50931">
    <property type="entry name" value="HTH_LYSR"/>
    <property type="match status" value="1"/>
</dbReference>
<dbReference type="Pfam" id="PF03466">
    <property type="entry name" value="LysR_substrate"/>
    <property type="match status" value="1"/>
</dbReference>
<keyword evidence="7" id="KW-1185">Reference proteome</keyword>
<keyword evidence="4" id="KW-0804">Transcription</keyword>
<name>A0A4R1H7I1_9GAMM</name>
<dbReference type="GO" id="GO:0003677">
    <property type="term" value="F:DNA binding"/>
    <property type="evidence" value="ECO:0007669"/>
    <property type="project" value="UniProtKB-KW"/>
</dbReference>
<dbReference type="CDD" id="cd08414">
    <property type="entry name" value="PBP2_LTTR_aromatics_like"/>
    <property type="match status" value="1"/>
</dbReference>
<dbReference type="InterPro" id="IPR000847">
    <property type="entry name" value="LysR_HTH_N"/>
</dbReference>
<dbReference type="Gene3D" id="1.10.10.10">
    <property type="entry name" value="Winged helix-like DNA-binding domain superfamily/Winged helix DNA-binding domain"/>
    <property type="match status" value="1"/>
</dbReference>
<dbReference type="Pfam" id="PF00126">
    <property type="entry name" value="HTH_1"/>
    <property type="match status" value="1"/>
</dbReference>
<dbReference type="GO" id="GO:0003700">
    <property type="term" value="F:DNA-binding transcription factor activity"/>
    <property type="evidence" value="ECO:0007669"/>
    <property type="project" value="InterPro"/>
</dbReference>
<reference evidence="6 7" key="1">
    <citation type="submission" date="2019-03" db="EMBL/GenBank/DDBJ databases">
        <title>Genomic Encyclopedia of Archaeal and Bacterial Type Strains, Phase II (KMG-II): from individual species to whole genera.</title>
        <authorList>
            <person name="Goeker M."/>
        </authorList>
    </citation>
    <scope>NUCLEOTIDE SEQUENCE [LARGE SCALE GENOMIC DNA]</scope>
    <source>
        <strain evidence="6 7">DSM 27697</strain>
    </source>
</reference>
<dbReference type="PRINTS" id="PR00039">
    <property type="entry name" value="HTHLYSR"/>
</dbReference>
<dbReference type="GO" id="GO:0032993">
    <property type="term" value="C:protein-DNA complex"/>
    <property type="evidence" value="ECO:0007669"/>
    <property type="project" value="TreeGrafter"/>
</dbReference>
<proteinExistence type="inferred from homology"/>
<evidence type="ECO:0000256" key="1">
    <source>
        <dbReference type="ARBA" id="ARBA00009437"/>
    </source>
</evidence>